<feature type="chain" id="PRO_5009614009" description="Lipoprotein" evidence="1">
    <location>
        <begin position="24"/>
        <end position="134"/>
    </location>
</feature>
<accession>A0A1J0KRX9</accession>
<gene>
    <name evidence="2" type="ORF">KX01_1355</name>
</gene>
<evidence type="ECO:0000313" key="2">
    <source>
        <dbReference type="EMBL" id="APC96380.1"/>
    </source>
</evidence>
<dbReference type="PROSITE" id="PS51257">
    <property type="entry name" value="PROKAR_LIPOPROTEIN"/>
    <property type="match status" value="1"/>
</dbReference>
<keyword evidence="3" id="KW-1185">Reference proteome</keyword>
<dbReference type="KEGG" id="frc:KX01_1355"/>
<dbReference type="RefSeq" id="WP_071664250.1">
    <property type="nucleotide sequence ID" value="NZ_CP009654.1"/>
</dbReference>
<organism evidence="2 3">
    <name type="scientific">Francisella frigiditurris</name>
    <dbReference type="NCBI Taxonomy" id="1542390"/>
    <lineage>
        <taxon>Bacteria</taxon>
        <taxon>Pseudomonadati</taxon>
        <taxon>Pseudomonadota</taxon>
        <taxon>Gammaproteobacteria</taxon>
        <taxon>Thiotrichales</taxon>
        <taxon>Francisellaceae</taxon>
        <taxon>Francisella</taxon>
    </lineage>
</organism>
<dbReference type="Proteomes" id="UP000182521">
    <property type="component" value="Chromosome"/>
</dbReference>
<evidence type="ECO:0008006" key="4">
    <source>
        <dbReference type="Google" id="ProtNLM"/>
    </source>
</evidence>
<dbReference type="EMBL" id="CP009654">
    <property type="protein sequence ID" value="APC96380.1"/>
    <property type="molecule type" value="Genomic_DNA"/>
</dbReference>
<feature type="signal peptide" evidence="1">
    <location>
        <begin position="1"/>
        <end position="23"/>
    </location>
</feature>
<protein>
    <recommendedName>
        <fullName evidence="4">Lipoprotein</fullName>
    </recommendedName>
</protein>
<dbReference type="OrthoDB" id="9815328at2"/>
<dbReference type="AlphaFoldDB" id="A0A1J0KRX9"/>
<evidence type="ECO:0000256" key="1">
    <source>
        <dbReference type="SAM" id="SignalP"/>
    </source>
</evidence>
<evidence type="ECO:0000313" key="3">
    <source>
        <dbReference type="Proteomes" id="UP000182521"/>
    </source>
</evidence>
<keyword evidence="1" id="KW-0732">Signal</keyword>
<reference evidence="3" key="1">
    <citation type="submission" date="2014-10" db="EMBL/GenBank/DDBJ databases">
        <authorList>
            <person name="Kuske C.R."/>
            <person name="Challacombe J.F."/>
            <person name="Daligault H.E."/>
            <person name="Davenport K.W."/>
            <person name="Johnson S.L."/>
            <person name="Siddaramappa S."/>
            <person name="Petersen J.M."/>
        </authorList>
    </citation>
    <scope>NUCLEOTIDE SEQUENCE [LARGE SCALE GENOMIC DNA]</scope>
    <source>
        <strain evidence="3">CA97-1460</strain>
    </source>
</reference>
<dbReference type="STRING" id="1542390.KX01_1355"/>
<name>A0A1J0KRX9_9GAMM</name>
<proteinExistence type="predicted"/>
<sequence length="134" mass="15092">MKLKSMFSVIGTMILAIFLVSCAQSVHNLSDQPIPAQLNKEQIKESIIAAGKQRGWIIGNGDQSDELTGKLLYKGHFVVVNIPYSEQGYSIQYKDSVGLSYDKVENKIDRSYNKWVEILNKDIQTQLQLKAKNS</sequence>